<accession>A0A7D5NBZ4</accession>
<dbReference type="AlphaFoldDB" id="A0A7D5NBZ4"/>
<protein>
    <submittedName>
        <fullName evidence="1">Uncharacterized protein</fullName>
    </submittedName>
</protein>
<gene>
    <name evidence="1" type="ORF">HWD57_04975</name>
</gene>
<dbReference type="Proteomes" id="UP000509684">
    <property type="component" value="Chromosome"/>
</dbReference>
<proteinExistence type="predicted"/>
<evidence type="ECO:0000313" key="2">
    <source>
        <dbReference type="Proteomes" id="UP000509684"/>
    </source>
</evidence>
<dbReference type="KEGG" id="acog:HWD57_04975"/>
<name>A0A7D5NBZ4_9PROT</name>
<dbReference type="RefSeq" id="WP_138678404.1">
    <property type="nucleotide sequence ID" value="NZ_JDST02000004.1"/>
</dbReference>
<reference evidence="1 2" key="1">
    <citation type="journal article" date="2019" name="Microbiome">
        <title>Annotated bacterial chromosomes from frame-shift-corrected long-read metagenomic data.</title>
        <authorList>
            <person name="Arumugam K."/>
            <person name="Bagci C."/>
            <person name="Bessarab I."/>
            <person name="Beier S."/>
            <person name="Buchfink B."/>
            <person name="Gorska A."/>
            <person name="Qiu G."/>
            <person name="Huson D.H."/>
            <person name="Williams R.B.H."/>
        </authorList>
    </citation>
    <scope>NUCLEOTIDE SEQUENCE [LARGE SCALE GENOMIC DNA]</scope>
    <source>
        <strain evidence="1">SSA1</strain>
    </source>
</reference>
<organism evidence="1 2">
    <name type="scientific">Candidatus Accumulibacter cognatus</name>
    <dbReference type="NCBI Taxonomy" id="2954383"/>
    <lineage>
        <taxon>Bacteria</taxon>
        <taxon>Pseudomonadati</taxon>
        <taxon>Pseudomonadota</taxon>
        <taxon>Betaproteobacteria</taxon>
        <taxon>Candidatus Accumulibacter</taxon>
    </lineage>
</organism>
<dbReference type="EMBL" id="CP058708">
    <property type="protein sequence ID" value="QLH49209.1"/>
    <property type="molecule type" value="Genomic_DNA"/>
</dbReference>
<evidence type="ECO:0000313" key="1">
    <source>
        <dbReference type="EMBL" id="QLH49209.1"/>
    </source>
</evidence>
<sequence length="461" mass="50007">MPYAGAFALQQTSRNCHWPQSADNCIHKYRMANLCATTHNYEFGHAILGPVIAGFALLLVREAERRKLRRLAFVARDGDLLREATRRLLHHFSMPAAPELTYVHLSRRATALPALDAMDAAAVEAAAAVRAGPLTLGMLLEFHGLSANRLINRLEKHKLGLDTRISSPSLLSDLFADKEFQSEITTSIAEQKDLLSSYLAQQGLQAGSSTALVDIGWRGSIQNNLSKAFPGILTGLYFGLWAEDGFTDSLPSNSLGIICDQRRGRDLHEGAAWYAGHLLEAICRASEGTTLGYREVDGQIVPLLAADGSRSAEIQSAAVAEVIRTGILDRMEELAKDTSWRCQTDDQLQRAAQDSLFQLAFFPCPAAITIGKSLVHTEGHANGWSAPLIASGPHRPLTSPRQWLAGLSSPWRAGYVCSTGGTGLAWLFLGAEATLGCLPPKARPLLANLARRWAGLPTVQQ</sequence>